<feature type="compositionally biased region" description="Polar residues" evidence="1">
    <location>
        <begin position="394"/>
        <end position="405"/>
    </location>
</feature>
<feature type="compositionally biased region" description="Basic and acidic residues" evidence="1">
    <location>
        <begin position="195"/>
        <end position="213"/>
    </location>
</feature>
<dbReference type="SUPFAM" id="SSF117281">
    <property type="entry name" value="Kelch motif"/>
    <property type="match status" value="1"/>
</dbReference>
<evidence type="ECO:0000256" key="1">
    <source>
        <dbReference type="SAM" id="MobiDB-lite"/>
    </source>
</evidence>
<feature type="compositionally biased region" description="Pro residues" evidence="1">
    <location>
        <begin position="91"/>
        <end position="107"/>
    </location>
</feature>
<dbReference type="InterPro" id="IPR015915">
    <property type="entry name" value="Kelch-typ_b-propeller"/>
</dbReference>
<dbReference type="Gene3D" id="2.120.10.80">
    <property type="entry name" value="Kelch-type beta propeller"/>
    <property type="match status" value="1"/>
</dbReference>
<protein>
    <submittedName>
        <fullName evidence="3">Uncharacterized protein</fullName>
    </submittedName>
</protein>
<evidence type="ECO:0000256" key="2">
    <source>
        <dbReference type="SAM" id="Phobius"/>
    </source>
</evidence>
<organism evidence="3 4">
    <name type="scientific">Lunasporangiospora selenospora</name>
    <dbReference type="NCBI Taxonomy" id="979761"/>
    <lineage>
        <taxon>Eukaryota</taxon>
        <taxon>Fungi</taxon>
        <taxon>Fungi incertae sedis</taxon>
        <taxon>Mucoromycota</taxon>
        <taxon>Mortierellomycotina</taxon>
        <taxon>Mortierellomycetes</taxon>
        <taxon>Mortierellales</taxon>
        <taxon>Mortierellaceae</taxon>
        <taxon>Lunasporangiospora</taxon>
    </lineage>
</organism>
<feature type="non-terminal residue" evidence="3">
    <location>
        <position position="450"/>
    </location>
</feature>
<evidence type="ECO:0000313" key="3">
    <source>
        <dbReference type="EMBL" id="KAF9577794.1"/>
    </source>
</evidence>
<keyword evidence="2" id="KW-1133">Transmembrane helix</keyword>
<comment type="caution">
    <text evidence="3">The sequence shown here is derived from an EMBL/GenBank/DDBJ whole genome shotgun (WGS) entry which is preliminary data.</text>
</comment>
<feature type="region of interest" description="Disordered" evidence="1">
    <location>
        <begin position="91"/>
        <end position="158"/>
    </location>
</feature>
<feature type="compositionally biased region" description="Gly residues" evidence="1">
    <location>
        <begin position="147"/>
        <end position="157"/>
    </location>
</feature>
<accession>A0A9P6KA34</accession>
<name>A0A9P6KA34_9FUNG</name>
<dbReference type="Proteomes" id="UP000780801">
    <property type="component" value="Unassembled WGS sequence"/>
</dbReference>
<keyword evidence="2" id="KW-0472">Membrane</keyword>
<feature type="transmembrane region" description="Helical" evidence="2">
    <location>
        <begin position="164"/>
        <end position="187"/>
    </location>
</feature>
<evidence type="ECO:0000313" key="4">
    <source>
        <dbReference type="Proteomes" id="UP000780801"/>
    </source>
</evidence>
<gene>
    <name evidence="3" type="ORF">BGW38_006764</name>
</gene>
<dbReference type="EMBL" id="JAABOA010004362">
    <property type="protein sequence ID" value="KAF9577794.1"/>
    <property type="molecule type" value="Genomic_DNA"/>
</dbReference>
<feature type="compositionally biased region" description="Gly residues" evidence="1">
    <location>
        <begin position="124"/>
        <end position="138"/>
    </location>
</feature>
<feature type="compositionally biased region" description="Basic and acidic residues" evidence="1">
    <location>
        <begin position="249"/>
        <end position="277"/>
    </location>
</feature>
<keyword evidence="4" id="KW-1185">Reference proteome</keyword>
<proteinExistence type="predicted"/>
<keyword evidence="2" id="KW-0812">Transmembrane</keyword>
<feature type="compositionally biased region" description="Polar residues" evidence="1">
    <location>
        <begin position="278"/>
        <end position="320"/>
    </location>
</feature>
<feature type="region of interest" description="Disordered" evidence="1">
    <location>
        <begin position="193"/>
        <end position="450"/>
    </location>
</feature>
<feature type="non-terminal residue" evidence="3">
    <location>
        <position position="1"/>
    </location>
</feature>
<sequence>EDDEKYYLFGGAPTGSPGAASGQLYVLDLKSQSFTKLGTETEKRAFMACAATRHSFIAWGGTGVTGQLANTVPLIFNFAIGNWVNFNSIPPPPPPPPPPPVIPPEPGNPGNKSENGTNPRPGGNNHGNGTGTGTGENGKGNNNSNGTGNGSNDGLGSGSSQSNIAAIAGGTGGGIVLITLVALFVYFRRERRKSSKYDEREDPSKRSSPRDDYSGSGRQDSWASDNEKEYNNSRPESPPAIRKKRSTTLRRESDRDHEYREKTDPLQHNPNFDHDLGSSKTGEQPSSSRHTGSETPALTRTNTSASSGWNQEWDQENPQPRYSPENDLPAEKTSRLATDNQRGHMLPRPPIAQLHPDRQQRNSPPQPNDQQKAILEARAPQYVSPSFNGYRHQGNIQLNDPQYNTRPREPQYGTPSHDDPRYGGPQYGIPHPFGFYRGDSEPGESQYGTA</sequence>
<dbReference type="AlphaFoldDB" id="A0A9P6KA34"/>
<reference evidence="3" key="1">
    <citation type="journal article" date="2020" name="Fungal Divers.">
        <title>Resolving the Mortierellaceae phylogeny through synthesis of multi-gene phylogenetics and phylogenomics.</title>
        <authorList>
            <person name="Vandepol N."/>
            <person name="Liber J."/>
            <person name="Desiro A."/>
            <person name="Na H."/>
            <person name="Kennedy M."/>
            <person name="Barry K."/>
            <person name="Grigoriev I.V."/>
            <person name="Miller A.N."/>
            <person name="O'Donnell K."/>
            <person name="Stajich J.E."/>
            <person name="Bonito G."/>
        </authorList>
    </citation>
    <scope>NUCLEOTIDE SEQUENCE</scope>
    <source>
        <strain evidence="3">KOD1015</strain>
    </source>
</reference>